<dbReference type="VEuPathDB" id="FungiDB:VP01_3741g1"/>
<keyword evidence="2" id="KW-1185">Reference proteome</keyword>
<accession>A0A0L6UTW6</accession>
<protein>
    <submittedName>
        <fullName evidence="1">Uncharacterized protein</fullName>
    </submittedName>
</protein>
<proteinExistence type="predicted"/>
<feature type="non-terminal residue" evidence="1">
    <location>
        <position position="99"/>
    </location>
</feature>
<dbReference type="Proteomes" id="UP000037035">
    <property type="component" value="Unassembled WGS sequence"/>
</dbReference>
<dbReference type="AlphaFoldDB" id="A0A0L6UTW6"/>
<reference evidence="1 2" key="1">
    <citation type="submission" date="2015-08" db="EMBL/GenBank/DDBJ databases">
        <title>Next Generation Sequencing and Analysis of the Genome of Puccinia sorghi L Schw, the Causal Agent of Maize Common Rust.</title>
        <authorList>
            <person name="Rochi L."/>
            <person name="Burguener G."/>
            <person name="Darino M."/>
            <person name="Turjanski A."/>
            <person name="Kreff E."/>
            <person name="Dieguez M.J."/>
            <person name="Sacco F."/>
        </authorList>
    </citation>
    <scope>NUCLEOTIDE SEQUENCE [LARGE SCALE GENOMIC DNA]</scope>
    <source>
        <strain evidence="1 2">RO10H11247</strain>
    </source>
</reference>
<name>A0A0L6UTW6_9BASI</name>
<sequence>MRPHHLDPSPLHGMALWHMLFVQRSQEQSMVYIRATRQAFKRPSRWEPWNDGRIPAAQFRCNPFGNVYSYCSWEPGGYNRERLSGSGGWFMLSLTTEED</sequence>
<organism evidence="1 2">
    <name type="scientific">Puccinia sorghi</name>
    <dbReference type="NCBI Taxonomy" id="27349"/>
    <lineage>
        <taxon>Eukaryota</taxon>
        <taxon>Fungi</taxon>
        <taxon>Dikarya</taxon>
        <taxon>Basidiomycota</taxon>
        <taxon>Pucciniomycotina</taxon>
        <taxon>Pucciniomycetes</taxon>
        <taxon>Pucciniales</taxon>
        <taxon>Pucciniaceae</taxon>
        <taxon>Puccinia</taxon>
    </lineage>
</organism>
<gene>
    <name evidence="1" type="ORF">VP01_3741g1</name>
</gene>
<evidence type="ECO:0000313" key="2">
    <source>
        <dbReference type="Proteomes" id="UP000037035"/>
    </source>
</evidence>
<comment type="caution">
    <text evidence="1">The sequence shown here is derived from an EMBL/GenBank/DDBJ whole genome shotgun (WGS) entry which is preliminary data.</text>
</comment>
<dbReference type="EMBL" id="LAVV01008770">
    <property type="protein sequence ID" value="KNZ51981.1"/>
    <property type="molecule type" value="Genomic_DNA"/>
</dbReference>
<dbReference type="OrthoDB" id="2509956at2759"/>
<evidence type="ECO:0000313" key="1">
    <source>
        <dbReference type="EMBL" id="KNZ51981.1"/>
    </source>
</evidence>